<keyword evidence="3" id="KW-1185">Reference proteome</keyword>
<evidence type="ECO:0000256" key="1">
    <source>
        <dbReference type="SAM" id="MobiDB-lite"/>
    </source>
</evidence>
<dbReference type="Proteomes" id="UP000266723">
    <property type="component" value="Unassembled WGS sequence"/>
</dbReference>
<name>A0ABQ7E0S1_BRACR</name>
<accession>A0ABQ7E0S1</accession>
<proteinExistence type="predicted"/>
<feature type="region of interest" description="Disordered" evidence="1">
    <location>
        <begin position="24"/>
        <end position="101"/>
    </location>
</feature>
<comment type="caution">
    <text evidence="2">The sequence shown here is derived from an EMBL/GenBank/DDBJ whole genome shotgun (WGS) entry which is preliminary data.</text>
</comment>
<reference evidence="2 3" key="1">
    <citation type="journal article" date="2020" name="BMC Genomics">
        <title>Intraspecific diversification of the crop wild relative Brassica cretica Lam. using demographic model selection.</title>
        <authorList>
            <person name="Kioukis A."/>
            <person name="Michalopoulou V.A."/>
            <person name="Briers L."/>
            <person name="Pirintsos S."/>
            <person name="Studholme D.J."/>
            <person name="Pavlidis P."/>
            <person name="Sarris P.F."/>
        </authorList>
    </citation>
    <scope>NUCLEOTIDE SEQUENCE [LARGE SCALE GENOMIC DNA]</scope>
    <source>
        <strain evidence="3">cv. PFS-1207/04</strain>
    </source>
</reference>
<evidence type="ECO:0000313" key="3">
    <source>
        <dbReference type="Proteomes" id="UP000266723"/>
    </source>
</evidence>
<protein>
    <submittedName>
        <fullName evidence="2">Uncharacterized protein</fullName>
    </submittedName>
</protein>
<organism evidence="2 3">
    <name type="scientific">Brassica cretica</name>
    <name type="common">Mustard</name>
    <dbReference type="NCBI Taxonomy" id="69181"/>
    <lineage>
        <taxon>Eukaryota</taxon>
        <taxon>Viridiplantae</taxon>
        <taxon>Streptophyta</taxon>
        <taxon>Embryophyta</taxon>
        <taxon>Tracheophyta</taxon>
        <taxon>Spermatophyta</taxon>
        <taxon>Magnoliopsida</taxon>
        <taxon>eudicotyledons</taxon>
        <taxon>Gunneridae</taxon>
        <taxon>Pentapetalae</taxon>
        <taxon>rosids</taxon>
        <taxon>malvids</taxon>
        <taxon>Brassicales</taxon>
        <taxon>Brassicaceae</taxon>
        <taxon>Brassiceae</taxon>
        <taxon>Brassica</taxon>
    </lineage>
</organism>
<gene>
    <name evidence="2" type="ORF">DY000_02032000</name>
</gene>
<dbReference type="EMBL" id="QGKV02000649">
    <property type="protein sequence ID" value="KAF3582941.1"/>
    <property type="molecule type" value="Genomic_DNA"/>
</dbReference>
<evidence type="ECO:0000313" key="2">
    <source>
        <dbReference type="EMBL" id="KAF3582941.1"/>
    </source>
</evidence>
<sequence>MHARKEIRDCRAFYRGFRFHLVSRPRSAPAQGVPDPRRTQPQLPFAPDDQAIRDPTGNNSRPQSAARDLSLNPFAVSPRPGQLASSPARCSFFGGPVSTIN</sequence>